<evidence type="ECO:0000313" key="2">
    <source>
        <dbReference type="EMBL" id="NDY57481.1"/>
    </source>
</evidence>
<dbReference type="RefSeq" id="WP_163302521.1">
    <property type="nucleotide sequence ID" value="NZ_JAAGRQ010000049.1"/>
</dbReference>
<keyword evidence="1" id="KW-0812">Transmembrane</keyword>
<dbReference type="AlphaFoldDB" id="A0A7K3NMR2"/>
<gene>
    <name evidence="2" type="ORF">G3N56_12120</name>
</gene>
<evidence type="ECO:0000256" key="1">
    <source>
        <dbReference type="SAM" id="Phobius"/>
    </source>
</evidence>
<protein>
    <submittedName>
        <fullName evidence="2">Uncharacterized protein</fullName>
    </submittedName>
</protein>
<keyword evidence="1" id="KW-0472">Membrane</keyword>
<evidence type="ECO:0000313" key="3">
    <source>
        <dbReference type="Proteomes" id="UP000469724"/>
    </source>
</evidence>
<feature type="transmembrane region" description="Helical" evidence="1">
    <location>
        <begin position="6"/>
        <end position="25"/>
    </location>
</feature>
<accession>A0A7K3NMR2</accession>
<organism evidence="2 3">
    <name type="scientific">Desulfolutivibrio sulfodismutans</name>
    <dbReference type="NCBI Taxonomy" id="63561"/>
    <lineage>
        <taxon>Bacteria</taxon>
        <taxon>Pseudomonadati</taxon>
        <taxon>Thermodesulfobacteriota</taxon>
        <taxon>Desulfovibrionia</taxon>
        <taxon>Desulfovibrionales</taxon>
        <taxon>Desulfovibrionaceae</taxon>
        <taxon>Desulfolutivibrio</taxon>
    </lineage>
</organism>
<keyword evidence="3" id="KW-1185">Reference proteome</keyword>
<feature type="transmembrane region" description="Helical" evidence="1">
    <location>
        <begin position="78"/>
        <end position="95"/>
    </location>
</feature>
<dbReference type="EMBL" id="JAAGRQ010000049">
    <property type="protein sequence ID" value="NDY57481.1"/>
    <property type="molecule type" value="Genomic_DNA"/>
</dbReference>
<name>A0A7K3NMR2_9BACT</name>
<comment type="caution">
    <text evidence="2">The sequence shown here is derived from an EMBL/GenBank/DDBJ whole genome shotgun (WGS) entry which is preliminary data.</text>
</comment>
<proteinExistence type="predicted"/>
<reference evidence="2 3" key="1">
    <citation type="submission" date="2020-02" db="EMBL/GenBank/DDBJ databases">
        <title>Comparative genomics of sulfur disproportionating microorganisms.</title>
        <authorList>
            <person name="Ward L.M."/>
            <person name="Bertran E."/>
            <person name="Johnston D.T."/>
        </authorList>
    </citation>
    <scope>NUCLEOTIDE SEQUENCE [LARGE SCALE GENOMIC DNA]</scope>
    <source>
        <strain evidence="2 3">DSM 3696</strain>
    </source>
</reference>
<dbReference type="Proteomes" id="UP000469724">
    <property type="component" value="Unassembled WGS sequence"/>
</dbReference>
<sequence length="96" mass="11366">MIALGTAIFWLALYVAVFFAYYQYYFRPRIFLLMLDEKAYLEHYLDRLPHMKNRPGERLGMVEFLMDKRSAFVRENRIFMATATILVILGLAFSAN</sequence>
<keyword evidence="1" id="KW-1133">Transmembrane helix</keyword>